<dbReference type="RefSeq" id="WP_188710161.1">
    <property type="nucleotide sequence ID" value="NZ_BMIG01000021.1"/>
</dbReference>
<dbReference type="EMBL" id="BMIG01000021">
    <property type="protein sequence ID" value="GGB13443.1"/>
    <property type="molecule type" value="Genomic_DNA"/>
</dbReference>
<evidence type="ECO:0000313" key="2">
    <source>
        <dbReference type="Proteomes" id="UP000620596"/>
    </source>
</evidence>
<organism evidence="1 2">
    <name type="scientific">Polaromonas eurypsychrophila</name>
    <dbReference type="NCBI Taxonomy" id="1614635"/>
    <lineage>
        <taxon>Bacteria</taxon>
        <taxon>Pseudomonadati</taxon>
        <taxon>Pseudomonadota</taxon>
        <taxon>Betaproteobacteria</taxon>
        <taxon>Burkholderiales</taxon>
        <taxon>Comamonadaceae</taxon>
        <taxon>Polaromonas</taxon>
    </lineage>
</organism>
<dbReference type="Proteomes" id="UP000620596">
    <property type="component" value="Unassembled WGS sequence"/>
</dbReference>
<gene>
    <name evidence="1" type="ORF">GCM10011496_37940</name>
</gene>
<comment type="caution">
    <text evidence="1">The sequence shown here is derived from an EMBL/GenBank/DDBJ whole genome shotgun (WGS) entry which is preliminary data.</text>
</comment>
<keyword evidence="2" id="KW-1185">Reference proteome</keyword>
<dbReference type="AlphaFoldDB" id="A0A916WN58"/>
<sequence>MNRSPPPQRFVPTLTEIVQPARPEAPAADSSVTRAPDMKNLQEQMVHRVMQRVDLTLDRLLRETVGRLVLEHTQALAPSLRDEIEIVVRQSVNQAFEQELASQWSERQ</sequence>
<name>A0A916WN58_9BURK</name>
<reference evidence="1" key="2">
    <citation type="submission" date="2020-09" db="EMBL/GenBank/DDBJ databases">
        <authorList>
            <person name="Sun Q."/>
            <person name="Zhou Y."/>
        </authorList>
    </citation>
    <scope>NUCLEOTIDE SEQUENCE</scope>
    <source>
        <strain evidence="1">CGMCC 1.15322</strain>
    </source>
</reference>
<evidence type="ECO:0000313" key="1">
    <source>
        <dbReference type="EMBL" id="GGB13443.1"/>
    </source>
</evidence>
<proteinExistence type="predicted"/>
<protein>
    <recommendedName>
        <fullName evidence="3">DUF2486 domain-containing protein</fullName>
    </recommendedName>
</protein>
<reference evidence="1" key="1">
    <citation type="journal article" date="2014" name="Int. J. Syst. Evol. Microbiol.">
        <title>Complete genome sequence of Corynebacterium casei LMG S-19264T (=DSM 44701T), isolated from a smear-ripened cheese.</title>
        <authorList>
            <consortium name="US DOE Joint Genome Institute (JGI-PGF)"/>
            <person name="Walter F."/>
            <person name="Albersmeier A."/>
            <person name="Kalinowski J."/>
            <person name="Ruckert C."/>
        </authorList>
    </citation>
    <scope>NUCLEOTIDE SEQUENCE</scope>
    <source>
        <strain evidence="1">CGMCC 1.15322</strain>
    </source>
</reference>
<accession>A0A916WN58</accession>
<evidence type="ECO:0008006" key="3">
    <source>
        <dbReference type="Google" id="ProtNLM"/>
    </source>
</evidence>